<name>A0A0W8G781_9ZZZZ</name>
<dbReference type="InterPro" id="IPR001694">
    <property type="entry name" value="NADH_UbQ_OxRdtase_su1/FPO"/>
</dbReference>
<evidence type="ECO:0000256" key="1">
    <source>
        <dbReference type="ARBA" id="ARBA00004141"/>
    </source>
</evidence>
<organism evidence="6">
    <name type="scientific">hydrocarbon metagenome</name>
    <dbReference type="NCBI Taxonomy" id="938273"/>
    <lineage>
        <taxon>unclassified sequences</taxon>
        <taxon>metagenomes</taxon>
        <taxon>ecological metagenomes</taxon>
    </lineage>
</organism>
<comment type="subcellular location">
    <subcellularLocation>
        <location evidence="1">Membrane</location>
        <topology evidence="1">Multi-pass membrane protein</topology>
    </subcellularLocation>
</comment>
<evidence type="ECO:0000256" key="5">
    <source>
        <dbReference type="SAM" id="Phobius"/>
    </source>
</evidence>
<reference evidence="6" key="1">
    <citation type="journal article" date="2015" name="Proc. Natl. Acad. Sci. U.S.A.">
        <title>Networks of energetic and metabolic interactions define dynamics in microbial communities.</title>
        <authorList>
            <person name="Embree M."/>
            <person name="Liu J.K."/>
            <person name="Al-Bassam M.M."/>
            <person name="Zengler K."/>
        </authorList>
    </citation>
    <scope>NUCLEOTIDE SEQUENCE</scope>
</reference>
<dbReference type="PANTHER" id="PTHR43359">
    <property type="entry name" value="FORMATE HYDROGENLYASE SUBUNIT 4"/>
    <property type="match status" value="1"/>
</dbReference>
<proteinExistence type="predicted"/>
<dbReference type="AlphaFoldDB" id="A0A0W8G781"/>
<dbReference type="EMBL" id="LNQE01000166">
    <property type="protein sequence ID" value="KUG28865.1"/>
    <property type="molecule type" value="Genomic_DNA"/>
</dbReference>
<evidence type="ECO:0000313" key="6">
    <source>
        <dbReference type="EMBL" id="KUG28865.1"/>
    </source>
</evidence>
<feature type="transmembrane region" description="Helical" evidence="5">
    <location>
        <begin position="157"/>
        <end position="176"/>
    </location>
</feature>
<dbReference type="GO" id="GO:0005886">
    <property type="term" value="C:plasma membrane"/>
    <property type="evidence" value="ECO:0007669"/>
    <property type="project" value="TreeGrafter"/>
</dbReference>
<accession>A0A0W8G781</accession>
<dbReference type="InterPro" id="IPR052561">
    <property type="entry name" value="ComplexI_Subunit1"/>
</dbReference>
<feature type="transmembrane region" description="Helical" evidence="5">
    <location>
        <begin position="62"/>
        <end position="82"/>
    </location>
</feature>
<evidence type="ECO:0000256" key="3">
    <source>
        <dbReference type="ARBA" id="ARBA00022989"/>
    </source>
</evidence>
<feature type="transmembrane region" description="Helical" evidence="5">
    <location>
        <begin position="260"/>
        <end position="282"/>
    </location>
</feature>
<feature type="transmembrane region" description="Helical" evidence="5">
    <location>
        <begin position="126"/>
        <end position="145"/>
    </location>
</feature>
<dbReference type="Pfam" id="PF00146">
    <property type="entry name" value="NADHdh"/>
    <property type="match status" value="1"/>
</dbReference>
<feature type="transmembrane region" description="Helical" evidence="5">
    <location>
        <begin position="218"/>
        <end position="248"/>
    </location>
</feature>
<keyword evidence="3 5" id="KW-1133">Transmembrane helix</keyword>
<feature type="transmembrane region" description="Helical" evidence="5">
    <location>
        <begin position="87"/>
        <end position="106"/>
    </location>
</feature>
<protein>
    <submittedName>
        <fullName evidence="6">Energy-conserving hydrogenase (Ferredoxin), subunit b</fullName>
    </submittedName>
</protein>
<comment type="caution">
    <text evidence="6">The sequence shown here is derived from an EMBL/GenBank/DDBJ whole genome shotgun (WGS) entry which is preliminary data.</text>
</comment>
<evidence type="ECO:0000256" key="2">
    <source>
        <dbReference type="ARBA" id="ARBA00022692"/>
    </source>
</evidence>
<sequence length="283" mass="31297">MVGKLVLALVAVALTPLVGGLLAGVDRRLTAWLQSRYGPPVLQPFYDVLKLLGKTKMVVNPWQALSAYVYLASAVTSVFIFFMQGDLLLIFFVLTIGAVFLVVGALSAPSPYSQIGGQRELLQMLAYEPLLILVFVSMAMVTGSFRITAILDHPTPLLYELPLMFLVLGYVLTIKLRKSPFDISASQHAHQEIVRGVLTEYSGPHLALLEIAHWFEVVLVLGICSLFFATSALGVVILLAVTYFLEILIDNVMARMTWRWMLRSVLTVGLILSLVNILWLYVA</sequence>
<dbReference type="PANTHER" id="PTHR43359:SF1">
    <property type="entry name" value="FORMATE HYDROGENLYASE SUBUNIT 4-RELATED"/>
    <property type="match status" value="1"/>
</dbReference>
<keyword evidence="4 5" id="KW-0472">Membrane</keyword>
<gene>
    <name evidence="6" type="ORF">ASZ90_001259</name>
</gene>
<evidence type="ECO:0000256" key="4">
    <source>
        <dbReference type="ARBA" id="ARBA00023136"/>
    </source>
</evidence>
<keyword evidence="2 5" id="KW-0812">Transmembrane</keyword>